<dbReference type="PANTHER" id="PTHR23426">
    <property type="entry name" value="FERREDOXIN/ADRENODOXIN"/>
    <property type="match status" value="1"/>
</dbReference>
<evidence type="ECO:0000256" key="3">
    <source>
        <dbReference type="ARBA" id="ARBA00022723"/>
    </source>
</evidence>
<evidence type="ECO:0000256" key="1">
    <source>
        <dbReference type="ARBA" id="ARBA00010914"/>
    </source>
</evidence>
<comment type="similarity">
    <text evidence="1">Belongs to the adrenodoxin/putidaredoxin family.</text>
</comment>
<dbReference type="InterPro" id="IPR001041">
    <property type="entry name" value="2Fe-2S_ferredoxin-type"/>
</dbReference>
<evidence type="ECO:0000313" key="9">
    <source>
        <dbReference type="Proteomes" id="UP001470230"/>
    </source>
</evidence>
<evidence type="ECO:0000256" key="6">
    <source>
        <dbReference type="ARBA" id="ARBA00034078"/>
    </source>
</evidence>
<dbReference type="PANTHER" id="PTHR23426:SF65">
    <property type="entry name" value="FERREDOXIN-2, MITOCHONDRIAL"/>
    <property type="match status" value="1"/>
</dbReference>
<dbReference type="Gene3D" id="3.10.20.30">
    <property type="match status" value="1"/>
</dbReference>
<comment type="cofactor">
    <cofactor evidence="6">
        <name>[2Fe-2S] cluster</name>
        <dbReference type="ChEBI" id="CHEBI:190135"/>
    </cofactor>
</comment>
<keyword evidence="5" id="KW-0411">Iron-sulfur</keyword>
<keyword evidence="2" id="KW-0001">2Fe-2S</keyword>
<name>A0ABR2K6D1_9EUKA</name>
<organism evidence="8 9">
    <name type="scientific">Tritrichomonas musculus</name>
    <dbReference type="NCBI Taxonomy" id="1915356"/>
    <lineage>
        <taxon>Eukaryota</taxon>
        <taxon>Metamonada</taxon>
        <taxon>Parabasalia</taxon>
        <taxon>Tritrichomonadida</taxon>
        <taxon>Tritrichomonadidae</taxon>
        <taxon>Tritrichomonas</taxon>
    </lineage>
</organism>
<dbReference type="EMBL" id="JAPFFF010000007">
    <property type="protein sequence ID" value="KAK8886467.1"/>
    <property type="molecule type" value="Genomic_DNA"/>
</dbReference>
<dbReference type="PROSITE" id="PS51085">
    <property type="entry name" value="2FE2S_FER_2"/>
    <property type="match status" value="1"/>
</dbReference>
<keyword evidence="9" id="KW-1185">Reference proteome</keyword>
<dbReference type="Proteomes" id="UP001470230">
    <property type="component" value="Unassembled WGS sequence"/>
</dbReference>
<evidence type="ECO:0000313" key="8">
    <source>
        <dbReference type="EMBL" id="KAK8886467.1"/>
    </source>
</evidence>
<dbReference type="InterPro" id="IPR012675">
    <property type="entry name" value="Beta-grasp_dom_sf"/>
</dbReference>
<accession>A0ABR2K6D1</accession>
<feature type="domain" description="2Fe-2S ferredoxin-type" evidence="7">
    <location>
        <begin position="14"/>
        <end position="112"/>
    </location>
</feature>
<evidence type="ECO:0000259" key="7">
    <source>
        <dbReference type="PROSITE" id="PS51085"/>
    </source>
</evidence>
<dbReference type="Pfam" id="PF00111">
    <property type="entry name" value="Fer2"/>
    <property type="match status" value="1"/>
</dbReference>
<protein>
    <recommendedName>
        <fullName evidence="7">2Fe-2S ferredoxin-type domain-containing protein</fullName>
    </recommendedName>
</protein>
<dbReference type="PRINTS" id="PR00355">
    <property type="entry name" value="ADRENODOXIN"/>
</dbReference>
<proteinExistence type="inferred from homology"/>
<sequence length="118" mass="12988">MISQYKYSYSRFAVNVRFIGKDVNKVVQGNKGESLLHIAEKNGIRIPAACEGMGACGTCQVYVNKGMDLLTEITDKENDTLDFAIDVQDNSRLACQAVITSDEGEIEALIPKQSRNIV</sequence>
<dbReference type="CDD" id="cd00207">
    <property type="entry name" value="fer2"/>
    <property type="match status" value="1"/>
</dbReference>
<dbReference type="InterPro" id="IPR001055">
    <property type="entry name" value="Adrenodoxin-like"/>
</dbReference>
<keyword evidence="3" id="KW-0479">Metal-binding</keyword>
<dbReference type="InterPro" id="IPR036010">
    <property type="entry name" value="2Fe-2S_ferredoxin-like_sf"/>
</dbReference>
<evidence type="ECO:0000256" key="4">
    <source>
        <dbReference type="ARBA" id="ARBA00023004"/>
    </source>
</evidence>
<gene>
    <name evidence="8" type="ORF">M9Y10_041930</name>
</gene>
<dbReference type="SUPFAM" id="SSF54292">
    <property type="entry name" value="2Fe-2S ferredoxin-like"/>
    <property type="match status" value="1"/>
</dbReference>
<reference evidence="8 9" key="1">
    <citation type="submission" date="2024-04" db="EMBL/GenBank/DDBJ databases">
        <title>Tritrichomonas musculus Genome.</title>
        <authorList>
            <person name="Alves-Ferreira E."/>
            <person name="Grigg M."/>
            <person name="Lorenzi H."/>
            <person name="Galac M."/>
        </authorList>
    </citation>
    <scope>NUCLEOTIDE SEQUENCE [LARGE SCALE GENOMIC DNA]</scope>
    <source>
        <strain evidence="8 9">EAF2021</strain>
    </source>
</reference>
<keyword evidence="4" id="KW-0408">Iron</keyword>
<evidence type="ECO:0000256" key="5">
    <source>
        <dbReference type="ARBA" id="ARBA00023014"/>
    </source>
</evidence>
<evidence type="ECO:0000256" key="2">
    <source>
        <dbReference type="ARBA" id="ARBA00022714"/>
    </source>
</evidence>
<comment type="caution">
    <text evidence="8">The sequence shown here is derived from an EMBL/GenBank/DDBJ whole genome shotgun (WGS) entry which is preliminary data.</text>
</comment>